<dbReference type="Proteomes" id="UP000070501">
    <property type="component" value="Unassembled WGS sequence"/>
</dbReference>
<organism evidence="3 4">
    <name type="scientific">Microdochium bolleyi</name>
    <dbReference type="NCBI Taxonomy" id="196109"/>
    <lineage>
        <taxon>Eukaryota</taxon>
        <taxon>Fungi</taxon>
        <taxon>Dikarya</taxon>
        <taxon>Ascomycota</taxon>
        <taxon>Pezizomycotina</taxon>
        <taxon>Sordariomycetes</taxon>
        <taxon>Xylariomycetidae</taxon>
        <taxon>Xylariales</taxon>
        <taxon>Microdochiaceae</taxon>
        <taxon>Microdochium</taxon>
    </lineage>
</organism>
<evidence type="ECO:0000256" key="1">
    <source>
        <dbReference type="SAM" id="MobiDB-lite"/>
    </source>
</evidence>
<name>A0A136JG44_9PEZI</name>
<dbReference type="AlphaFoldDB" id="A0A136JG44"/>
<sequence>MQILILLLLLLLLPHSYSDDGDGEADDEALPRLDDEDSGRSGLGRGPANKGLGMGSPGLWAACRVTPRPEWWLWW</sequence>
<feature type="compositionally biased region" description="Acidic residues" evidence="1">
    <location>
        <begin position="19"/>
        <end position="28"/>
    </location>
</feature>
<feature type="region of interest" description="Disordered" evidence="1">
    <location>
        <begin position="19"/>
        <end position="58"/>
    </location>
</feature>
<dbReference type="EMBL" id="KQ964246">
    <property type="protein sequence ID" value="KXJ96104.1"/>
    <property type="molecule type" value="Genomic_DNA"/>
</dbReference>
<protein>
    <submittedName>
        <fullName evidence="3">Uncharacterized protein</fullName>
    </submittedName>
</protein>
<keyword evidence="2" id="KW-0732">Signal</keyword>
<proteinExistence type="predicted"/>
<reference evidence="4" key="1">
    <citation type="submission" date="2016-02" db="EMBL/GenBank/DDBJ databases">
        <title>Draft genome sequence of Microdochium bolleyi, a fungal endophyte of beachgrass.</title>
        <authorList>
            <consortium name="DOE Joint Genome Institute"/>
            <person name="David A.S."/>
            <person name="May G."/>
            <person name="Haridas S."/>
            <person name="Lim J."/>
            <person name="Wang M."/>
            <person name="Labutti K."/>
            <person name="Lipzen A."/>
            <person name="Barry K."/>
            <person name="Grigoriev I.V."/>
        </authorList>
    </citation>
    <scope>NUCLEOTIDE SEQUENCE [LARGE SCALE GENOMIC DNA]</scope>
    <source>
        <strain evidence="4">J235TASD1</strain>
    </source>
</reference>
<evidence type="ECO:0000313" key="3">
    <source>
        <dbReference type="EMBL" id="KXJ96104.1"/>
    </source>
</evidence>
<evidence type="ECO:0000313" key="4">
    <source>
        <dbReference type="Proteomes" id="UP000070501"/>
    </source>
</evidence>
<dbReference type="InParanoid" id="A0A136JG44"/>
<keyword evidence="4" id="KW-1185">Reference proteome</keyword>
<feature type="signal peptide" evidence="2">
    <location>
        <begin position="1"/>
        <end position="18"/>
    </location>
</feature>
<feature type="chain" id="PRO_5007293807" evidence="2">
    <location>
        <begin position="19"/>
        <end position="75"/>
    </location>
</feature>
<accession>A0A136JG44</accession>
<gene>
    <name evidence="3" type="ORF">Micbo1qcDRAFT_158303</name>
</gene>
<evidence type="ECO:0000256" key="2">
    <source>
        <dbReference type="SAM" id="SignalP"/>
    </source>
</evidence>